<dbReference type="Gene3D" id="3.30.1370.10">
    <property type="entry name" value="K Homology domain, type 1"/>
    <property type="match status" value="3"/>
</dbReference>
<keyword evidence="6" id="KW-1185">Reference proteome</keyword>
<dbReference type="InterPro" id="IPR004088">
    <property type="entry name" value="KH_dom_type_1"/>
</dbReference>
<sequence>MAGEDLQKHDDGDAQEDMQLKNDDVDVPEESQPPQIQESKPELAHDDGTRWPGWPGENVFRMLVPVQKVGSIIGRKGESIKKIIEETKARIKILDGPPGILERAVMVSAKEEPDVSISPAMGGLLRVHKQVIGLDATASHATLGAIKGKAVTRLLVPGAQAASLIGKQGSTIKSIQDASGCIIRVLGAEHLPIFALKDDNIVEIQGEPTGVHNGVELIASHLRKFLVDRSIVGVFETQMQMPIVRSNQNMPPQQSRGPPQGFPKNADGGNGYGPNPQYLMPHRQYDNNHSDSDIPPFDKQPHHGSPMYGRDAFIGHASNAQPQSVVGKVTHHMQIPLSYANAVIGVSGANISYIRRASGAAIAVQETRDVPNEMTVEINGTASQIQTAQQLIHNFIAEAKSNLQNQAGESIGQGFNAYPAFSASGSVSQEYTPYPAEDLIYTLQPSEGTGYVSHAPTEDYGSVYGTNYGY</sequence>
<name>A0ABQ9N675_HEVBR</name>
<protein>
    <recommendedName>
        <fullName evidence="4">K Homology domain-containing protein</fullName>
    </recommendedName>
</protein>
<evidence type="ECO:0000313" key="6">
    <source>
        <dbReference type="Proteomes" id="UP001174677"/>
    </source>
</evidence>
<dbReference type="PANTHER" id="PTHR10288">
    <property type="entry name" value="KH DOMAIN CONTAINING RNA BINDING PROTEIN"/>
    <property type="match status" value="1"/>
</dbReference>
<dbReference type="InterPro" id="IPR036612">
    <property type="entry name" value="KH_dom_type_1_sf"/>
</dbReference>
<dbReference type="CDD" id="cd22459">
    <property type="entry name" value="KH-I_PEPPER_rpt1_like"/>
    <property type="match status" value="1"/>
</dbReference>
<evidence type="ECO:0000256" key="2">
    <source>
        <dbReference type="PROSITE-ProRule" id="PRU00117"/>
    </source>
</evidence>
<dbReference type="PROSITE" id="PS50084">
    <property type="entry name" value="KH_TYPE_1"/>
    <property type="match status" value="3"/>
</dbReference>
<organism evidence="5 6">
    <name type="scientific">Hevea brasiliensis</name>
    <name type="common">Para rubber tree</name>
    <name type="synonym">Siphonia brasiliensis</name>
    <dbReference type="NCBI Taxonomy" id="3981"/>
    <lineage>
        <taxon>Eukaryota</taxon>
        <taxon>Viridiplantae</taxon>
        <taxon>Streptophyta</taxon>
        <taxon>Embryophyta</taxon>
        <taxon>Tracheophyta</taxon>
        <taxon>Spermatophyta</taxon>
        <taxon>Magnoliopsida</taxon>
        <taxon>eudicotyledons</taxon>
        <taxon>Gunneridae</taxon>
        <taxon>Pentapetalae</taxon>
        <taxon>rosids</taxon>
        <taxon>fabids</taxon>
        <taxon>Malpighiales</taxon>
        <taxon>Euphorbiaceae</taxon>
        <taxon>Crotonoideae</taxon>
        <taxon>Micrandreae</taxon>
        <taxon>Hevea</taxon>
    </lineage>
</organism>
<proteinExistence type="predicted"/>
<reference evidence="5" key="1">
    <citation type="journal article" date="2023" name="Plant Biotechnol. J.">
        <title>Chromosome-level wild Hevea brasiliensis genome provides new tools for genomic-assisted breeding and valuable loci to elevate rubber yield.</title>
        <authorList>
            <person name="Cheng H."/>
            <person name="Song X."/>
            <person name="Hu Y."/>
            <person name="Wu T."/>
            <person name="Yang Q."/>
            <person name="An Z."/>
            <person name="Feng S."/>
            <person name="Deng Z."/>
            <person name="Wu W."/>
            <person name="Zeng X."/>
            <person name="Tu M."/>
            <person name="Wang X."/>
            <person name="Huang H."/>
        </authorList>
    </citation>
    <scope>NUCLEOTIDE SEQUENCE</scope>
    <source>
        <strain evidence="5">MT/VB/25A 57/8</strain>
    </source>
</reference>
<feature type="compositionally biased region" description="Basic and acidic residues" evidence="3">
    <location>
        <begin position="1"/>
        <end position="24"/>
    </location>
</feature>
<dbReference type="Pfam" id="PF00013">
    <property type="entry name" value="KH_1"/>
    <property type="match status" value="3"/>
</dbReference>
<dbReference type="EMBL" id="JARPOI010000002">
    <property type="protein sequence ID" value="KAJ9188027.1"/>
    <property type="molecule type" value="Genomic_DNA"/>
</dbReference>
<keyword evidence="2" id="KW-0694">RNA-binding</keyword>
<dbReference type="Proteomes" id="UP001174677">
    <property type="component" value="Chromosome 2"/>
</dbReference>
<evidence type="ECO:0000256" key="3">
    <source>
        <dbReference type="SAM" id="MobiDB-lite"/>
    </source>
</evidence>
<feature type="region of interest" description="Disordered" evidence="3">
    <location>
        <begin position="1"/>
        <end position="51"/>
    </location>
</feature>
<dbReference type="SMART" id="SM00322">
    <property type="entry name" value="KH"/>
    <property type="match status" value="3"/>
</dbReference>
<dbReference type="InterPro" id="IPR004087">
    <property type="entry name" value="KH_dom"/>
</dbReference>
<accession>A0ABQ9N675</accession>
<feature type="compositionally biased region" description="Basic and acidic residues" evidence="3">
    <location>
        <begin position="39"/>
        <end position="49"/>
    </location>
</feature>
<feature type="domain" description="K Homology" evidence="4">
    <location>
        <begin position="56"/>
        <end position="136"/>
    </location>
</feature>
<keyword evidence="1" id="KW-0677">Repeat</keyword>
<evidence type="ECO:0000259" key="4">
    <source>
        <dbReference type="SMART" id="SM00322"/>
    </source>
</evidence>
<dbReference type="CDD" id="cd22460">
    <property type="entry name" value="KH-I_PEPPER_rpt2_like"/>
    <property type="match status" value="1"/>
</dbReference>
<evidence type="ECO:0000313" key="5">
    <source>
        <dbReference type="EMBL" id="KAJ9188027.1"/>
    </source>
</evidence>
<dbReference type="CDD" id="cd22461">
    <property type="entry name" value="KH-I_PEPPER_like_rpt3"/>
    <property type="match status" value="1"/>
</dbReference>
<feature type="domain" description="K Homology" evidence="4">
    <location>
        <begin position="327"/>
        <end position="397"/>
    </location>
</feature>
<evidence type="ECO:0000256" key="1">
    <source>
        <dbReference type="ARBA" id="ARBA00022737"/>
    </source>
</evidence>
<feature type="domain" description="K Homology" evidence="4">
    <location>
        <begin position="148"/>
        <end position="223"/>
    </location>
</feature>
<feature type="compositionally biased region" description="Basic and acidic residues" evidence="3">
    <location>
        <begin position="283"/>
        <end position="292"/>
    </location>
</feature>
<feature type="compositionally biased region" description="Polar residues" evidence="3">
    <location>
        <begin position="244"/>
        <end position="257"/>
    </location>
</feature>
<feature type="region of interest" description="Disordered" evidence="3">
    <location>
        <begin position="244"/>
        <end position="312"/>
    </location>
</feature>
<gene>
    <name evidence="5" type="ORF">P3X46_003428</name>
</gene>
<dbReference type="SUPFAM" id="SSF54791">
    <property type="entry name" value="Eukaryotic type KH-domain (KH-domain type I)"/>
    <property type="match status" value="3"/>
</dbReference>
<comment type="caution">
    <text evidence="5">The sequence shown here is derived from an EMBL/GenBank/DDBJ whole genome shotgun (WGS) entry which is preliminary data.</text>
</comment>